<dbReference type="GO" id="GO:0007166">
    <property type="term" value="P:cell surface receptor signaling pathway"/>
    <property type="evidence" value="ECO:0007669"/>
    <property type="project" value="TreeGrafter"/>
</dbReference>
<dbReference type="GO" id="GO:0004888">
    <property type="term" value="F:transmembrane signaling receptor activity"/>
    <property type="evidence" value="ECO:0007669"/>
    <property type="project" value="TreeGrafter"/>
</dbReference>
<dbReference type="Ensembl" id="ENSKMAT00000003035.1">
    <property type="protein sequence ID" value="ENSKMAP00000002973.1"/>
    <property type="gene ID" value="ENSKMAG00000002268.1"/>
</dbReference>
<dbReference type="GO" id="GO:0009897">
    <property type="term" value="C:external side of plasma membrane"/>
    <property type="evidence" value="ECO:0007669"/>
    <property type="project" value="TreeGrafter"/>
</dbReference>
<keyword evidence="1" id="KW-0732">Signal</keyword>
<dbReference type="InterPro" id="IPR036179">
    <property type="entry name" value="Ig-like_dom_sf"/>
</dbReference>
<sequence>MVDDSKNKLTVLNSMSLKCNHRDVSLAKQNWSRYFFFTYTNVSFLTASLGLFPNRSQFFQYESVSFSMNCGQQGDTSGWRVKRNTSRRTNQDCPSSWDRKSKFYCYFDCLYEADSGVYWCESEAEKCINAINITVTAGALILEIPALPVMEGEAVTLQCRTMMALAETLITEFYKDEVLIGSSSTGNITLHSVTKLDEGLYKCNIPGIGESPKSWLSVRETTKVSWFFVQLSLFI</sequence>
<dbReference type="InterPro" id="IPR050488">
    <property type="entry name" value="Ig_Fc_receptor"/>
</dbReference>
<dbReference type="GO" id="GO:0006955">
    <property type="term" value="P:immune response"/>
    <property type="evidence" value="ECO:0007669"/>
    <property type="project" value="TreeGrafter"/>
</dbReference>
<keyword evidence="6" id="KW-1185">Reference proteome</keyword>
<dbReference type="PROSITE" id="PS50835">
    <property type="entry name" value="IG_LIKE"/>
    <property type="match status" value="1"/>
</dbReference>
<dbReference type="GeneTree" id="ENSGT00940000163711"/>
<reference evidence="5" key="2">
    <citation type="submission" date="2025-09" db="UniProtKB">
        <authorList>
            <consortium name="Ensembl"/>
        </authorList>
    </citation>
    <scope>IDENTIFICATION</scope>
</reference>
<evidence type="ECO:0000256" key="2">
    <source>
        <dbReference type="ARBA" id="ARBA00023157"/>
    </source>
</evidence>
<feature type="domain" description="Ig-like" evidence="4">
    <location>
        <begin position="131"/>
        <end position="225"/>
    </location>
</feature>
<evidence type="ECO:0000256" key="1">
    <source>
        <dbReference type="ARBA" id="ARBA00022729"/>
    </source>
</evidence>
<accession>A0A3Q2ZHC5</accession>
<evidence type="ECO:0000259" key="4">
    <source>
        <dbReference type="PROSITE" id="PS50835"/>
    </source>
</evidence>
<dbReference type="Gene3D" id="2.60.40.10">
    <property type="entry name" value="Immunoglobulins"/>
    <property type="match status" value="2"/>
</dbReference>
<evidence type="ECO:0000313" key="5">
    <source>
        <dbReference type="Ensembl" id="ENSKMAP00000002973.1"/>
    </source>
</evidence>
<keyword evidence="3" id="KW-1133">Transmembrane helix</keyword>
<keyword evidence="2" id="KW-1015">Disulfide bond</keyword>
<dbReference type="OMA" id="HAINITV"/>
<dbReference type="InterPro" id="IPR007110">
    <property type="entry name" value="Ig-like_dom"/>
</dbReference>
<evidence type="ECO:0000256" key="3">
    <source>
        <dbReference type="SAM" id="Phobius"/>
    </source>
</evidence>
<feature type="transmembrane region" description="Helical" evidence="3">
    <location>
        <begin position="34"/>
        <end position="52"/>
    </location>
</feature>
<dbReference type="AlphaFoldDB" id="A0A3Q2ZHC5"/>
<dbReference type="PANTHER" id="PTHR11481:SF64">
    <property type="entry name" value="FC RECEPTOR-LIKE PROTEIN 4"/>
    <property type="match status" value="1"/>
</dbReference>
<dbReference type="PANTHER" id="PTHR11481">
    <property type="entry name" value="IMMUNOGLOBULIN FC RECEPTOR"/>
    <property type="match status" value="1"/>
</dbReference>
<dbReference type="InterPro" id="IPR013783">
    <property type="entry name" value="Ig-like_fold"/>
</dbReference>
<reference evidence="5" key="1">
    <citation type="submission" date="2025-08" db="UniProtKB">
        <authorList>
            <consortium name="Ensembl"/>
        </authorList>
    </citation>
    <scope>IDENTIFICATION</scope>
</reference>
<protein>
    <recommendedName>
        <fullName evidence="4">Ig-like domain-containing protein</fullName>
    </recommendedName>
</protein>
<name>A0A3Q2ZHC5_KRYMA</name>
<keyword evidence="3" id="KW-0472">Membrane</keyword>
<organism evidence="5 6">
    <name type="scientific">Kryptolebias marmoratus</name>
    <name type="common">Mangrove killifish</name>
    <name type="synonym">Rivulus marmoratus</name>
    <dbReference type="NCBI Taxonomy" id="37003"/>
    <lineage>
        <taxon>Eukaryota</taxon>
        <taxon>Metazoa</taxon>
        <taxon>Chordata</taxon>
        <taxon>Craniata</taxon>
        <taxon>Vertebrata</taxon>
        <taxon>Euteleostomi</taxon>
        <taxon>Actinopterygii</taxon>
        <taxon>Neopterygii</taxon>
        <taxon>Teleostei</taxon>
        <taxon>Neoteleostei</taxon>
        <taxon>Acanthomorphata</taxon>
        <taxon>Ovalentaria</taxon>
        <taxon>Atherinomorphae</taxon>
        <taxon>Cyprinodontiformes</taxon>
        <taxon>Rivulidae</taxon>
        <taxon>Kryptolebias</taxon>
    </lineage>
</organism>
<proteinExistence type="predicted"/>
<evidence type="ECO:0000313" key="6">
    <source>
        <dbReference type="Proteomes" id="UP000264800"/>
    </source>
</evidence>
<keyword evidence="3" id="KW-0812">Transmembrane</keyword>
<dbReference type="SUPFAM" id="SSF48726">
    <property type="entry name" value="Immunoglobulin"/>
    <property type="match status" value="1"/>
</dbReference>
<dbReference type="Proteomes" id="UP000264800">
    <property type="component" value="Unplaced"/>
</dbReference>